<feature type="region of interest" description="Disordered" evidence="1">
    <location>
        <begin position="43"/>
        <end position="71"/>
    </location>
</feature>
<organism evidence="3 4">
    <name type="scientific">Arenimonas soli</name>
    <dbReference type="NCBI Taxonomy" id="2269504"/>
    <lineage>
        <taxon>Bacteria</taxon>
        <taxon>Pseudomonadati</taxon>
        <taxon>Pseudomonadota</taxon>
        <taxon>Gammaproteobacteria</taxon>
        <taxon>Lysobacterales</taxon>
        <taxon>Lysobacteraceae</taxon>
        <taxon>Arenimonas</taxon>
    </lineage>
</organism>
<evidence type="ECO:0008006" key="5">
    <source>
        <dbReference type="Google" id="ProtNLM"/>
    </source>
</evidence>
<gene>
    <name evidence="3" type="ORF">GCM10011521_03410</name>
</gene>
<evidence type="ECO:0000256" key="1">
    <source>
        <dbReference type="SAM" id="MobiDB-lite"/>
    </source>
</evidence>
<evidence type="ECO:0000256" key="2">
    <source>
        <dbReference type="SAM" id="SignalP"/>
    </source>
</evidence>
<keyword evidence="4" id="KW-1185">Reference proteome</keyword>
<dbReference type="Proteomes" id="UP000623419">
    <property type="component" value="Unassembled WGS sequence"/>
</dbReference>
<reference evidence="4" key="1">
    <citation type="journal article" date="2019" name="Int. J. Syst. Evol. Microbiol.">
        <title>The Global Catalogue of Microorganisms (GCM) 10K type strain sequencing project: providing services to taxonomists for standard genome sequencing and annotation.</title>
        <authorList>
            <consortium name="The Broad Institute Genomics Platform"/>
            <consortium name="The Broad Institute Genome Sequencing Center for Infectious Disease"/>
            <person name="Wu L."/>
            <person name="Ma J."/>
        </authorList>
    </citation>
    <scope>NUCLEOTIDE SEQUENCE [LARGE SCALE GENOMIC DNA]</scope>
    <source>
        <strain evidence="4">CGMCC 1.15905</strain>
    </source>
</reference>
<accession>A0ABQ1HB27</accession>
<proteinExistence type="predicted"/>
<comment type="caution">
    <text evidence="3">The sequence shown here is derived from an EMBL/GenBank/DDBJ whole genome shotgun (WGS) entry which is preliminary data.</text>
</comment>
<dbReference type="EMBL" id="BMKC01000001">
    <property type="protein sequence ID" value="GGA68542.1"/>
    <property type="molecule type" value="Genomic_DNA"/>
</dbReference>
<protein>
    <recommendedName>
        <fullName evidence="5">DnrO protein</fullName>
    </recommendedName>
</protein>
<sequence length="172" mass="18250">MIRFPRNTLLAVVLGFVPALAVCNETAPAHREHAPAQAAAGDVHASHAAHGAVDEALPARRWTPDAPLSRGMQRVRAATATLDHGSHAHLDDAQVRNIAAELKSAVDMMFAQCKLDPEPDAALHPLLARVLVASNTLSESGFDADALAELQAVVARYPLLFDDPAWSASQSD</sequence>
<name>A0ABQ1HB27_9GAMM</name>
<feature type="chain" id="PRO_5046219077" description="DnrO protein" evidence="2">
    <location>
        <begin position="22"/>
        <end position="172"/>
    </location>
</feature>
<evidence type="ECO:0000313" key="3">
    <source>
        <dbReference type="EMBL" id="GGA68542.1"/>
    </source>
</evidence>
<dbReference type="RefSeq" id="WP_188660500.1">
    <property type="nucleotide sequence ID" value="NZ_BMKC01000001.1"/>
</dbReference>
<feature type="signal peptide" evidence="2">
    <location>
        <begin position="1"/>
        <end position="21"/>
    </location>
</feature>
<keyword evidence="2" id="KW-0732">Signal</keyword>
<evidence type="ECO:0000313" key="4">
    <source>
        <dbReference type="Proteomes" id="UP000623419"/>
    </source>
</evidence>